<evidence type="ECO:0000256" key="1">
    <source>
        <dbReference type="SAM" id="MobiDB-lite"/>
    </source>
</evidence>
<organism evidence="3 4">
    <name type="scientific">Brassica napus</name>
    <name type="common">Rape</name>
    <dbReference type="NCBI Taxonomy" id="3708"/>
    <lineage>
        <taxon>Eukaryota</taxon>
        <taxon>Viridiplantae</taxon>
        <taxon>Streptophyta</taxon>
        <taxon>Embryophyta</taxon>
        <taxon>Tracheophyta</taxon>
        <taxon>Spermatophyta</taxon>
        <taxon>Magnoliopsida</taxon>
        <taxon>eudicotyledons</taxon>
        <taxon>Gunneridae</taxon>
        <taxon>Pentapetalae</taxon>
        <taxon>rosids</taxon>
        <taxon>malvids</taxon>
        <taxon>Brassicales</taxon>
        <taxon>Brassicaceae</taxon>
        <taxon>Brassiceae</taxon>
        <taxon>Brassica</taxon>
    </lineage>
</organism>
<proteinExistence type="predicted"/>
<protein>
    <submittedName>
        <fullName evidence="3">Uncharacterized protein</fullName>
    </submittedName>
</protein>
<dbReference type="EMBL" id="JAGKQM010000344">
    <property type="protein sequence ID" value="KAH0854620.1"/>
    <property type="molecule type" value="Genomic_DNA"/>
</dbReference>
<sequence>MITWFRYLKLLSIPYDTLVLTPEVPEVEANLEGNGDVPDAQKTLHKEDADDDPSTCFGSVKRAADKVEAEDSKRARSGYDVLSVGFYGY</sequence>
<evidence type="ECO:0000313" key="3">
    <source>
        <dbReference type="EMBL" id="KAH0854620.1"/>
    </source>
</evidence>
<reference evidence="3 4" key="1">
    <citation type="submission" date="2021-05" db="EMBL/GenBank/DDBJ databases">
        <title>Genome Assembly of Synthetic Allotetraploid Brassica napus Reveals Homoeologous Exchanges between Subgenomes.</title>
        <authorList>
            <person name="Davis J.T."/>
        </authorList>
    </citation>
    <scope>NUCLEOTIDE SEQUENCE [LARGE SCALE GENOMIC DNA]</scope>
    <source>
        <strain evidence="4">cv. Da-Ae</strain>
        <tissue evidence="3">Seedling</tissue>
    </source>
</reference>
<dbReference type="EMBL" id="JAGKQM010000616">
    <property type="protein sequence ID" value="KAH0854006.1"/>
    <property type="molecule type" value="Genomic_DNA"/>
</dbReference>
<keyword evidence="4" id="KW-1185">Reference proteome</keyword>
<evidence type="ECO:0000313" key="4">
    <source>
        <dbReference type="Proteomes" id="UP000824890"/>
    </source>
</evidence>
<evidence type="ECO:0000313" key="2">
    <source>
        <dbReference type="EMBL" id="KAH0854006.1"/>
    </source>
</evidence>
<name>A0ABQ7XF71_BRANA</name>
<feature type="region of interest" description="Disordered" evidence="1">
    <location>
        <begin position="29"/>
        <end position="57"/>
    </location>
</feature>
<gene>
    <name evidence="3" type="ORF">HID58_057836</name>
    <name evidence="2" type="ORF">HID58_092696</name>
</gene>
<dbReference type="Proteomes" id="UP000824890">
    <property type="component" value="Unassembled WGS sequence"/>
</dbReference>
<comment type="caution">
    <text evidence="3">The sequence shown here is derived from an EMBL/GenBank/DDBJ whole genome shotgun (WGS) entry which is preliminary data.</text>
</comment>
<accession>A0ABQ7XF71</accession>